<dbReference type="NCBIfam" id="TIGR02686">
    <property type="entry name" value="relax_trwC"/>
    <property type="match status" value="1"/>
</dbReference>
<dbReference type="Proteomes" id="UP000436006">
    <property type="component" value="Unassembled WGS sequence"/>
</dbReference>
<feature type="domain" description="AAA+ ATPase" evidence="4">
    <location>
        <begin position="424"/>
        <end position="551"/>
    </location>
</feature>
<keyword evidence="2" id="KW-0067">ATP-binding</keyword>
<dbReference type="GO" id="GO:0005524">
    <property type="term" value="F:ATP binding"/>
    <property type="evidence" value="ECO:0007669"/>
    <property type="project" value="UniProtKB-KW"/>
</dbReference>
<keyword evidence="6" id="KW-1185">Reference proteome</keyword>
<dbReference type="Gene3D" id="3.40.50.300">
    <property type="entry name" value="P-loop containing nucleotide triphosphate hydrolases"/>
    <property type="match status" value="2"/>
</dbReference>
<name>A0A7K1SKX1_9BACT</name>
<accession>A0A7K1SKX1</accession>
<evidence type="ECO:0000256" key="2">
    <source>
        <dbReference type="ARBA" id="ARBA00022840"/>
    </source>
</evidence>
<evidence type="ECO:0000259" key="4">
    <source>
        <dbReference type="SMART" id="SM00382"/>
    </source>
</evidence>
<evidence type="ECO:0000313" key="5">
    <source>
        <dbReference type="EMBL" id="MVM34457.1"/>
    </source>
</evidence>
<feature type="region of interest" description="Disordered" evidence="3">
    <location>
        <begin position="882"/>
        <end position="908"/>
    </location>
</feature>
<sequence>MIQSSSAAHAKDYFTGALVKADYYLSDQDQEYSGRLQGKLAERIGITGSVTQDTFFALCENVNPVTGGTLTPRTKEERTTGYDINFHCPKSVSILHVLSNDTHIRDAFEEAVRLTMLDMEADSRTRVRKKGANNERDTSELIWADFIHQTARPVGDHLPDPHLHAHCFVFNATWDKDEKQMKAVQFRDIKRDMPYYQARFHKRLSDQLIEQGYQIRRTGKSFEIEGVPEPVIDLFSKRTDEIGRVAKEKGITDAKELSELGARTRAKKQKGHSMADLKADWRRQIEELGSTGKGKRIIRFAPAKEKQDFTPEHCVDHAIQHDFERASVMHDRRLLATAYRHSIGHVDVSLDTITDRLEADERLIQVEEKGRMLCTTRQVLAEEQQMVRLARLGQGKLKPLYTKAPALKLDGQQADAVRHVLTSPHRVSIIRGAAGSGKTTLMHEAIEKIKQAGKRVTVVAPSSQASRGVLREEGFENAQTVAQLLADETMQQNLAGQVLWVDEAGLLGTQDMTCLLALANQKNARLILGGDTRQHASVVRGDALRIINTVGGIQTAEVSKIYRQKDEAYRHAVEDLAKGDMKNAFGKLDMMGSIQEIDPLQPNDTLVEDYVAAVRQGKSALVISPTHQQSEVVTEAIREKLKTSGLLGKKEIKASRLANMNLTEAQKCDWRNFQSGQIIQFNQNLPGIKRGSVWIVESSSENGIFIQNDEQQSIALPLHKSRDYDVYQKRDIHLSKGDQVRITRNGFDQDKKRLNNGQLLDVVKVSKHGEIVLRNSQSKAAYRLSQDYGHLVHAYCLTSHASQGKTVDEVFISQPASTFPGTDAKQFYVSVSRGRYQARIYTDDKAQLLDFALRDGDRKSALELVGQTEELVHQHIRNTLSRTSASKAVPNVRPKASPTKDRDYGPRL</sequence>
<dbReference type="InterPro" id="IPR050534">
    <property type="entry name" value="Coronavir_polyprotein_1ab"/>
</dbReference>
<dbReference type="InterPro" id="IPR027417">
    <property type="entry name" value="P-loop_NTPase"/>
</dbReference>
<reference evidence="5 6" key="1">
    <citation type="submission" date="2019-12" db="EMBL/GenBank/DDBJ databases">
        <title>Spirosoma sp. HMF4905 genome sequencing and assembly.</title>
        <authorList>
            <person name="Kang H."/>
            <person name="Cha I."/>
            <person name="Kim H."/>
            <person name="Joh K."/>
        </authorList>
    </citation>
    <scope>NUCLEOTIDE SEQUENCE [LARGE SCALE GENOMIC DNA]</scope>
    <source>
        <strain evidence="5 6">HMF4905</strain>
    </source>
</reference>
<dbReference type="InterPro" id="IPR014059">
    <property type="entry name" value="TraI/TrwC_relax"/>
</dbReference>
<dbReference type="SUPFAM" id="SSF52540">
    <property type="entry name" value="P-loop containing nucleoside triphosphate hydrolases"/>
    <property type="match status" value="2"/>
</dbReference>
<keyword evidence="1" id="KW-0547">Nucleotide-binding</keyword>
<dbReference type="CDD" id="cd18809">
    <property type="entry name" value="SF1_C_RecD"/>
    <property type="match status" value="1"/>
</dbReference>
<gene>
    <name evidence="5" type="ORF">GO755_30785</name>
</gene>
<dbReference type="EMBL" id="WPIN01000016">
    <property type="protein sequence ID" value="MVM34457.1"/>
    <property type="molecule type" value="Genomic_DNA"/>
</dbReference>
<feature type="compositionally biased region" description="Basic and acidic residues" evidence="3">
    <location>
        <begin position="898"/>
        <end position="908"/>
    </location>
</feature>
<dbReference type="NCBIfam" id="NF041492">
    <property type="entry name" value="MobF"/>
    <property type="match status" value="1"/>
</dbReference>
<dbReference type="AlphaFoldDB" id="A0A7K1SKX1"/>
<evidence type="ECO:0000256" key="3">
    <source>
        <dbReference type="SAM" id="MobiDB-lite"/>
    </source>
</evidence>
<evidence type="ECO:0000256" key="1">
    <source>
        <dbReference type="ARBA" id="ARBA00022741"/>
    </source>
</evidence>
<dbReference type="PANTHER" id="PTHR43788:SF6">
    <property type="entry name" value="DNA HELICASE B"/>
    <property type="match status" value="1"/>
</dbReference>
<protein>
    <submittedName>
        <fullName evidence="5">Relaxase domain-containing protein</fullName>
    </submittedName>
</protein>
<dbReference type="SMART" id="SM00382">
    <property type="entry name" value="AAA"/>
    <property type="match status" value="1"/>
</dbReference>
<dbReference type="InterPro" id="IPR003593">
    <property type="entry name" value="AAA+_ATPase"/>
</dbReference>
<dbReference type="GO" id="GO:0003678">
    <property type="term" value="F:DNA helicase activity"/>
    <property type="evidence" value="ECO:0007669"/>
    <property type="project" value="UniProtKB-ARBA"/>
</dbReference>
<dbReference type="Pfam" id="PF13604">
    <property type="entry name" value="AAA_30"/>
    <property type="match status" value="1"/>
</dbReference>
<dbReference type="PANTHER" id="PTHR43788">
    <property type="entry name" value="DNA2/NAM7 HELICASE FAMILY MEMBER"/>
    <property type="match status" value="1"/>
</dbReference>
<comment type="caution">
    <text evidence="5">The sequence shown here is derived from an EMBL/GenBank/DDBJ whole genome shotgun (WGS) entry which is preliminary data.</text>
</comment>
<evidence type="ECO:0000313" key="6">
    <source>
        <dbReference type="Proteomes" id="UP000436006"/>
    </source>
</evidence>
<dbReference type="Pfam" id="PF08751">
    <property type="entry name" value="TrwC"/>
    <property type="match status" value="1"/>
</dbReference>
<proteinExistence type="predicted"/>
<dbReference type="SUPFAM" id="SSF55464">
    <property type="entry name" value="Origin of replication-binding domain, RBD-like"/>
    <property type="match status" value="1"/>
</dbReference>
<dbReference type="InterPro" id="IPR014862">
    <property type="entry name" value="TrwC"/>
</dbReference>
<organism evidence="5 6">
    <name type="scientific">Spirosoma arboris</name>
    <dbReference type="NCBI Taxonomy" id="2682092"/>
    <lineage>
        <taxon>Bacteria</taxon>
        <taxon>Pseudomonadati</taxon>
        <taxon>Bacteroidota</taxon>
        <taxon>Cytophagia</taxon>
        <taxon>Cytophagales</taxon>
        <taxon>Cytophagaceae</taxon>
        <taxon>Spirosoma</taxon>
    </lineage>
</organism>